<dbReference type="Pfam" id="PF13144">
    <property type="entry name" value="ChapFlgA"/>
    <property type="match status" value="1"/>
</dbReference>
<dbReference type="InterPro" id="IPR039246">
    <property type="entry name" value="Flagellar_FlgA"/>
</dbReference>
<protein>
    <recommendedName>
        <fullName evidence="4">SAF domain-containing protein</fullName>
    </recommendedName>
</protein>
<sequence>MSRIGTIILTTWVFLSSGVLATELSPREISLRTSVIVESEYLTLEDFFGISDERASTRIARSPKPGRTATFEAKWLYRVARAYKIDWRPMSLATRVIVERASQEIYRDQIEDALIASLREKGVDGKIEITMRRLIKIHVATNQLASVGIEHLAYEPGSGRFIANLTAPANDPSGQRYRVNGRVHQLKTIPVVNKRMRRGHEIRRNDIEWINVRLSKIPQDIVMDEEDLIGMAAKRTITKNTAIRYAYIRKPILIKRGSLVTINLTTPMMRLTAQGKALQEGSIGDTVQVKNMQSKQKIEARVTGVNKVTVVLLDRNALN</sequence>
<evidence type="ECO:0000256" key="1">
    <source>
        <dbReference type="ARBA" id="ARBA00004418"/>
    </source>
</evidence>
<dbReference type="EMBL" id="UINC01025103">
    <property type="protein sequence ID" value="SVB00067.1"/>
    <property type="molecule type" value="Genomic_DNA"/>
</dbReference>
<evidence type="ECO:0000256" key="2">
    <source>
        <dbReference type="ARBA" id="ARBA00022729"/>
    </source>
</evidence>
<dbReference type="AlphaFoldDB" id="A0A382AGH6"/>
<evidence type="ECO:0000256" key="3">
    <source>
        <dbReference type="ARBA" id="ARBA00022764"/>
    </source>
</evidence>
<feature type="domain" description="SAF" evidence="4">
    <location>
        <begin position="187"/>
        <end position="249"/>
    </location>
</feature>
<evidence type="ECO:0000313" key="5">
    <source>
        <dbReference type="EMBL" id="SVB00067.1"/>
    </source>
</evidence>
<proteinExistence type="predicted"/>
<organism evidence="5">
    <name type="scientific">marine metagenome</name>
    <dbReference type="NCBI Taxonomy" id="408172"/>
    <lineage>
        <taxon>unclassified sequences</taxon>
        <taxon>metagenomes</taxon>
        <taxon>ecological metagenomes</taxon>
    </lineage>
</organism>
<keyword evidence="3" id="KW-0574">Periplasm</keyword>
<accession>A0A382AGH6</accession>
<dbReference type="PANTHER" id="PTHR36307">
    <property type="entry name" value="FLAGELLA BASAL BODY P-RING FORMATION PROTEIN FLGA"/>
    <property type="match status" value="1"/>
</dbReference>
<dbReference type="Gene3D" id="2.30.30.760">
    <property type="match status" value="1"/>
</dbReference>
<dbReference type="Gene3D" id="3.90.1210.10">
    <property type="entry name" value="Antifreeze-like/N-acetylneuraminic acid synthase C-terminal domain"/>
    <property type="match status" value="1"/>
</dbReference>
<dbReference type="SMART" id="SM00858">
    <property type="entry name" value="SAF"/>
    <property type="match status" value="1"/>
</dbReference>
<name>A0A382AGH6_9ZZZZ</name>
<dbReference type="CDD" id="cd11614">
    <property type="entry name" value="SAF_CpaB_FlgA_like"/>
    <property type="match status" value="1"/>
</dbReference>
<dbReference type="InterPro" id="IPR013974">
    <property type="entry name" value="SAF"/>
</dbReference>
<keyword evidence="2" id="KW-0732">Signal</keyword>
<gene>
    <name evidence="5" type="ORF">METZ01_LOCUS152921</name>
</gene>
<evidence type="ECO:0000259" key="4">
    <source>
        <dbReference type="SMART" id="SM00858"/>
    </source>
</evidence>
<dbReference type="InterPro" id="IPR017585">
    <property type="entry name" value="SAF_FlgA"/>
</dbReference>
<dbReference type="GO" id="GO:0042597">
    <property type="term" value="C:periplasmic space"/>
    <property type="evidence" value="ECO:0007669"/>
    <property type="project" value="UniProtKB-SubCell"/>
</dbReference>
<comment type="subcellular location">
    <subcellularLocation>
        <location evidence="1">Periplasm</location>
    </subcellularLocation>
</comment>
<dbReference type="PANTHER" id="PTHR36307:SF1">
    <property type="entry name" value="FLAGELLA BASAL BODY P-RING FORMATION PROTEIN FLGA"/>
    <property type="match status" value="1"/>
</dbReference>
<reference evidence="5" key="1">
    <citation type="submission" date="2018-05" db="EMBL/GenBank/DDBJ databases">
        <authorList>
            <person name="Lanie J.A."/>
            <person name="Ng W.-L."/>
            <person name="Kazmierczak K.M."/>
            <person name="Andrzejewski T.M."/>
            <person name="Davidsen T.M."/>
            <person name="Wayne K.J."/>
            <person name="Tettelin H."/>
            <person name="Glass J.I."/>
            <person name="Rusch D."/>
            <person name="Podicherti R."/>
            <person name="Tsui H.-C.T."/>
            <person name="Winkler M.E."/>
        </authorList>
    </citation>
    <scope>NUCLEOTIDE SEQUENCE</scope>
</reference>
<dbReference type="NCBIfam" id="TIGR03170">
    <property type="entry name" value="flgA_cterm"/>
    <property type="match status" value="1"/>
</dbReference>
<dbReference type="GO" id="GO:0044780">
    <property type="term" value="P:bacterial-type flagellum assembly"/>
    <property type="evidence" value="ECO:0007669"/>
    <property type="project" value="InterPro"/>
</dbReference>